<proteinExistence type="predicted"/>
<gene>
    <name evidence="1" type="ORF">BOTBODRAFT_511763</name>
</gene>
<protein>
    <submittedName>
        <fullName evidence="1">Uncharacterized protein</fullName>
    </submittedName>
</protein>
<evidence type="ECO:0000313" key="1">
    <source>
        <dbReference type="EMBL" id="KDQ18436.1"/>
    </source>
</evidence>
<dbReference type="AlphaFoldDB" id="A0A067N3V3"/>
<keyword evidence="2" id="KW-1185">Reference proteome</keyword>
<sequence length="176" mass="20299">MCVSHLLLPTSPLTSTSNLHRCSMPLRQPLLNLLHCHHHLLFPATLPLRPYWLDWWSLLLLQIPFGSSLVMSMSQELGRHSTIMSLLVAQRMPRQQYWRHFPIPLALIILTSATPSFCKLPWITLLIHPLLGGPVALVLPRHSWMPIIHQPRPTNKFNLQKYPCTISFILYPKCPL</sequence>
<dbReference type="HOGENOM" id="CLU_1524907_0_0_1"/>
<dbReference type="InParanoid" id="A0A067N3V3"/>
<dbReference type="EMBL" id="KL198021">
    <property type="protein sequence ID" value="KDQ18436.1"/>
    <property type="molecule type" value="Genomic_DNA"/>
</dbReference>
<organism evidence="1 2">
    <name type="scientific">Botryobasidium botryosum (strain FD-172 SS1)</name>
    <dbReference type="NCBI Taxonomy" id="930990"/>
    <lineage>
        <taxon>Eukaryota</taxon>
        <taxon>Fungi</taxon>
        <taxon>Dikarya</taxon>
        <taxon>Basidiomycota</taxon>
        <taxon>Agaricomycotina</taxon>
        <taxon>Agaricomycetes</taxon>
        <taxon>Cantharellales</taxon>
        <taxon>Botryobasidiaceae</taxon>
        <taxon>Botryobasidium</taxon>
    </lineage>
</organism>
<evidence type="ECO:0000313" key="2">
    <source>
        <dbReference type="Proteomes" id="UP000027195"/>
    </source>
</evidence>
<name>A0A067N3V3_BOTB1</name>
<accession>A0A067N3V3</accession>
<dbReference type="Proteomes" id="UP000027195">
    <property type="component" value="Unassembled WGS sequence"/>
</dbReference>
<reference evidence="2" key="1">
    <citation type="journal article" date="2014" name="Proc. Natl. Acad. Sci. U.S.A.">
        <title>Extensive sampling of basidiomycete genomes demonstrates inadequacy of the white-rot/brown-rot paradigm for wood decay fungi.</title>
        <authorList>
            <person name="Riley R."/>
            <person name="Salamov A.A."/>
            <person name="Brown D.W."/>
            <person name="Nagy L.G."/>
            <person name="Floudas D."/>
            <person name="Held B.W."/>
            <person name="Levasseur A."/>
            <person name="Lombard V."/>
            <person name="Morin E."/>
            <person name="Otillar R."/>
            <person name="Lindquist E.A."/>
            <person name="Sun H."/>
            <person name="LaButti K.M."/>
            <person name="Schmutz J."/>
            <person name="Jabbour D."/>
            <person name="Luo H."/>
            <person name="Baker S.E."/>
            <person name="Pisabarro A.G."/>
            <person name="Walton J.D."/>
            <person name="Blanchette R.A."/>
            <person name="Henrissat B."/>
            <person name="Martin F."/>
            <person name="Cullen D."/>
            <person name="Hibbett D.S."/>
            <person name="Grigoriev I.V."/>
        </authorList>
    </citation>
    <scope>NUCLEOTIDE SEQUENCE [LARGE SCALE GENOMIC DNA]</scope>
    <source>
        <strain evidence="2">FD-172 SS1</strain>
    </source>
</reference>